<proteinExistence type="predicted"/>
<dbReference type="GO" id="GO:0016020">
    <property type="term" value="C:membrane"/>
    <property type="evidence" value="ECO:0007669"/>
    <property type="project" value="InterPro"/>
</dbReference>
<keyword evidence="1" id="KW-0812">Transmembrane</keyword>
<dbReference type="RefSeq" id="WP_013762697.1">
    <property type="nucleotide sequence ID" value="NC_015510.1"/>
</dbReference>
<dbReference type="AlphaFoldDB" id="F4KUV7"/>
<dbReference type="InterPro" id="IPR008414">
    <property type="entry name" value="HBL"/>
</dbReference>
<dbReference type="Proteomes" id="UP000008461">
    <property type="component" value="Chromosome"/>
</dbReference>
<reference evidence="2 3" key="1">
    <citation type="journal article" date="2011" name="Stand. Genomic Sci.">
        <title>Complete genome sequence of Haliscomenobacter hydrossis type strain (O).</title>
        <authorList>
            <consortium name="US DOE Joint Genome Institute (JGI-PGF)"/>
            <person name="Daligault H."/>
            <person name="Lapidus A."/>
            <person name="Zeytun A."/>
            <person name="Nolan M."/>
            <person name="Lucas S."/>
            <person name="Del Rio T.G."/>
            <person name="Tice H."/>
            <person name="Cheng J.F."/>
            <person name="Tapia R."/>
            <person name="Han C."/>
            <person name="Goodwin L."/>
            <person name="Pitluck S."/>
            <person name="Liolios K."/>
            <person name="Pagani I."/>
            <person name="Ivanova N."/>
            <person name="Huntemann M."/>
            <person name="Mavromatis K."/>
            <person name="Mikhailova N."/>
            <person name="Pati A."/>
            <person name="Chen A."/>
            <person name="Palaniappan K."/>
            <person name="Land M."/>
            <person name="Hauser L."/>
            <person name="Brambilla E.M."/>
            <person name="Rohde M."/>
            <person name="Verbarg S."/>
            <person name="Goker M."/>
            <person name="Bristow J."/>
            <person name="Eisen J.A."/>
            <person name="Markowitz V."/>
            <person name="Hugenholtz P."/>
            <person name="Kyrpides N.C."/>
            <person name="Klenk H.P."/>
            <person name="Woyke T."/>
        </authorList>
    </citation>
    <scope>NUCLEOTIDE SEQUENCE [LARGE SCALE GENOMIC DNA]</scope>
    <source>
        <strain evidence="3">ATCC 27775 / DSM 1100 / LMG 10767 / O</strain>
    </source>
</reference>
<dbReference type="EMBL" id="CP002691">
    <property type="protein sequence ID" value="AEE48133.1"/>
    <property type="molecule type" value="Genomic_DNA"/>
</dbReference>
<keyword evidence="1" id="KW-1133">Transmembrane helix</keyword>
<name>F4KUV7_HALH1</name>
<keyword evidence="1" id="KW-0472">Membrane</keyword>
<reference key="2">
    <citation type="submission" date="2011-04" db="EMBL/GenBank/DDBJ databases">
        <title>Complete sequence of chromosome of Haliscomenobacter hydrossis DSM 1100.</title>
        <authorList>
            <consortium name="US DOE Joint Genome Institute (JGI-PGF)"/>
            <person name="Lucas S."/>
            <person name="Han J."/>
            <person name="Lapidus A."/>
            <person name="Bruce D."/>
            <person name="Goodwin L."/>
            <person name="Pitluck S."/>
            <person name="Peters L."/>
            <person name="Kyrpides N."/>
            <person name="Mavromatis K."/>
            <person name="Ivanova N."/>
            <person name="Ovchinnikova G."/>
            <person name="Pagani I."/>
            <person name="Daligault H."/>
            <person name="Detter J.C."/>
            <person name="Han C."/>
            <person name="Land M."/>
            <person name="Hauser L."/>
            <person name="Markowitz V."/>
            <person name="Cheng J.-F."/>
            <person name="Hugenholtz P."/>
            <person name="Woyke T."/>
            <person name="Wu D."/>
            <person name="Verbarg S."/>
            <person name="Frueling A."/>
            <person name="Brambilla E."/>
            <person name="Klenk H.-P."/>
            <person name="Eisen J.A."/>
        </authorList>
    </citation>
    <scope>NUCLEOTIDE SEQUENCE</scope>
    <source>
        <strain>DSM 1100</strain>
    </source>
</reference>
<organism evidence="2 3">
    <name type="scientific">Haliscomenobacter hydrossis (strain ATCC 27775 / DSM 1100 / LMG 10767 / O)</name>
    <dbReference type="NCBI Taxonomy" id="760192"/>
    <lineage>
        <taxon>Bacteria</taxon>
        <taxon>Pseudomonadati</taxon>
        <taxon>Bacteroidota</taxon>
        <taxon>Saprospiria</taxon>
        <taxon>Saprospirales</taxon>
        <taxon>Haliscomenobacteraceae</taxon>
        <taxon>Haliscomenobacter</taxon>
    </lineage>
</organism>
<dbReference type="SUPFAM" id="SSF58100">
    <property type="entry name" value="Bacterial hemolysins"/>
    <property type="match status" value="1"/>
</dbReference>
<accession>F4KUV7</accession>
<gene>
    <name evidence="2" type="ordered locus">Halhy_0220</name>
</gene>
<dbReference type="STRING" id="760192.Halhy_0220"/>
<dbReference type="PANTHER" id="PTHR38443:SF2">
    <property type="entry name" value="NON-HEMOLYTIC ENTEROTOXIN LYTIC COMPONENT L1"/>
    <property type="match status" value="1"/>
</dbReference>
<sequence length="381" mass="40862">MSQTRILSLIQNSNNDLAPDFLSQDTNDAGANILLMQIFANLALQQPDLSVNLTKNQDILINLKQHQKLAKRHGAYYLNTVQPGVLQIMVDLLGYSSMFQHFKKQIDQLISSVHSDPEAKKSVLALLSELERTALQKQINAQTTVGILRNYALQTALDETNFKADLDEADKVIGSDNGHLSDIKNEIADAQQQIKGNIAQIVIGSLIVGAGAVVIVLGATGTLLTAGASAEVAIGGVGVVAGGATLVATAASDLANNNQKLASLYEESAELNATLAILLILKGQIDYMYETSNDLVSAINNFNTEWGSVISGIGNFKEAVGRANTNGDQVELMTALNLAETEWKDVSTSVQKVLSKITTLKPEQVNNVLDFYRDKSKALAA</sequence>
<feature type="transmembrane region" description="Helical" evidence="1">
    <location>
        <begin position="232"/>
        <end position="251"/>
    </location>
</feature>
<dbReference type="Gene3D" id="1.20.1170.10">
    <property type="match status" value="1"/>
</dbReference>
<evidence type="ECO:0000313" key="2">
    <source>
        <dbReference type="EMBL" id="AEE48133.1"/>
    </source>
</evidence>
<evidence type="ECO:0000313" key="3">
    <source>
        <dbReference type="Proteomes" id="UP000008461"/>
    </source>
</evidence>
<dbReference type="KEGG" id="hhy:Halhy_0220"/>
<dbReference type="InterPro" id="IPR052785">
    <property type="entry name" value="Enterotoxin_cmpnt"/>
</dbReference>
<dbReference type="Pfam" id="PF05791">
    <property type="entry name" value="Bacillus_HBL"/>
    <property type="match status" value="1"/>
</dbReference>
<keyword evidence="3" id="KW-1185">Reference proteome</keyword>
<dbReference type="eggNOG" id="COG0466">
    <property type="taxonomic scope" value="Bacteria"/>
</dbReference>
<protein>
    <submittedName>
        <fullName evidence="2">Hemolytic enterotoxin</fullName>
    </submittedName>
</protein>
<evidence type="ECO:0000256" key="1">
    <source>
        <dbReference type="SAM" id="Phobius"/>
    </source>
</evidence>
<feature type="transmembrane region" description="Helical" evidence="1">
    <location>
        <begin position="201"/>
        <end position="226"/>
    </location>
</feature>
<dbReference type="SMR" id="F4KUV7"/>
<dbReference type="HOGENOM" id="CLU_725157_0_0_10"/>
<dbReference type="PANTHER" id="PTHR38443">
    <property type="match status" value="1"/>
</dbReference>